<evidence type="ECO:0000313" key="2">
    <source>
        <dbReference type="Proteomes" id="UP000234323"/>
    </source>
</evidence>
<evidence type="ECO:0000313" key="1">
    <source>
        <dbReference type="EMBL" id="PKY52807.1"/>
    </source>
</evidence>
<accession>A0A2I1H1R8</accession>
<dbReference type="AlphaFoldDB" id="A0A2I1H1R8"/>
<protein>
    <submittedName>
        <fullName evidence="1">Uncharacterized protein</fullName>
    </submittedName>
</protein>
<comment type="caution">
    <text evidence="1">The sequence shown here is derived from an EMBL/GenBank/DDBJ whole genome shotgun (WGS) entry which is preliminary data.</text>
</comment>
<dbReference type="Proteomes" id="UP000234323">
    <property type="component" value="Unassembled WGS sequence"/>
</dbReference>
<sequence>MKLLNIAKIIIFTKLIHKKLPVELQDKGIIDNIANKRLFSLRMFGLPKYKEKMKEYIHVKKAVHLKDEIIFDFIIRPPNDKSEVVKNSLLDIPELKVKIYDDTNSETD</sequence>
<proteinExistence type="predicted"/>
<gene>
    <name evidence="1" type="ORF">RhiirA4_470668</name>
</gene>
<reference evidence="1 2" key="1">
    <citation type="submission" date="2015-10" db="EMBL/GenBank/DDBJ databases">
        <title>Genome analyses suggest a sexual origin of heterokaryosis in a supposedly ancient asexual fungus.</title>
        <authorList>
            <person name="Ropars J."/>
            <person name="Sedzielewska K."/>
            <person name="Noel J."/>
            <person name="Charron P."/>
            <person name="Farinelli L."/>
            <person name="Marton T."/>
            <person name="Kruger M."/>
            <person name="Pelin A."/>
            <person name="Brachmann A."/>
            <person name="Corradi N."/>
        </authorList>
    </citation>
    <scope>NUCLEOTIDE SEQUENCE [LARGE SCALE GENOMIC DNA]</scope>
    <source>
        <strain evidence="1 2">A4</strain>
    </source>
</reference>
<keyword evidence="2" id="KW-1185">Reference proteome</keyword>
<name>A0A2I1H1R8_9GLOM</name>
<dbReference type="EMBL" id="LLXI01001272">
    <property type="protein sequence ID" value="PKY52807.1"/>
    <property type="molecule type" value="Genomic_DNA"/>
</dbReference>
<organism evidence="1 2">
    <name type="scientific">Rhizophagus irregularis</name>
    <dbReference type="NCBI Taxonomy" id="588596"/>
    <lineage>
        <taxon>Eukaryota</taxon>
        <taxon>Fungi</taxon>
        <taxon>Fungi incertae sedis</taxon>
        <taxon>Mucoromycota</taxon>
        <taxon>Glomeromycotina</taxon>
        <taxon>Glomeromycetes</taxon>
        <taxon>Glomerales</taxon>
        <taxon>Glomeraceae</taxon>
        <taxon>Rhizophagus</taxon>
    </lineage>
</organism>